<organism evidence="11 12">
    <name type="scientific">Chitinophaga caeni</name>
    <dbReference type="NCBI Taxonomy" id="2029983"/>
    <lineage>
        <taxon>Bacteria</taxon>
        <taxon>Pseudomonadati</taxon>
        <taxon>Bacteroidota</taxon>
        <taxon>Chitinophagia</taxon>
        <taxon>Chitinophagales</taxon>
        <taxon>Chitinophagaceae</taxon>
        <taxon>Chitinophaga</taxon>
    </lineage>
</organism>
<evidence type="ECO:0000259" key="10">
    <source>
        <dbReference type="PROSITE" id="PS51352"/>
    </source>
</evidence>
<evidence type="ECO:0000313" key="11">
    <source>
        <dbReference type="EMBL" id="ATL47733.1"/>
    </source>
</evidence>
<dbReference type="Gene3D" id="3.40.30.10">
    <property type="entry name" value="Glutaredoxin"/>
    <property type="match status" value="1"/>
</dbReference>
<dbReference type="Pfam" id="PF00085">
    <property type="entry name" value="Thioredoxin"/>
    <property type="match status" value="1"/>
</dbReference>
<evidence type="ECO:0000256" key="1">
    <source>
        <dbReference type="ARBA" id="ARBA00008987"/>
    </source>
</evidence>
<gene>
    <name evidence="11" type="primary">trxA</name>
    <name evidence="11" type="ORF">COR50_11470</name>
</gene>
<evidence type="ECO:0000256" key="7">
    <source>
        <dbReference type="PIRNR" id="PIRNR000077"/>
    </source>
</evidence>
<keyword evidence="3" id="KW-0249">Electron transport</keyword>
<dbReference type="GO" id="GO:0015035">
    <property type="term" value="F:protein-disulfide reductase activity"/>
    <property type="evidence" value="ECO:0007669"/>
    <property type="project" value="UniProtKB-UniRule"/>
</dbReference>
<dbReference type="InterPro" id="IPR013766">
    <property type="entry name" value="Thioredoxin_domain"/>
</dbReference>
<dbReference type="InterPro" id="IPR017937">
    <property type="entry name" value="Thioredoxin_CS"/>
</dbReference>
<dbReference type="FunFam" id="3.40.30.10:FF:000001">
    <property type="entry name" value="Thioredoxin"/>
    <property type="match status" value="1"/>
</dbReference>
<dbReference type="InterPro" id="IPR036249">
    <property type="entry name" value="Thioredoxin-like_sf"/>
</dbReference>
<keyword evidence="12" id="KW-1185">Reference proteome</keyword>
<feature type="active site" description="Nucleophile" evidence="8">
    <location>
        <position position="28"/>
    </location>
</feature>
<feature type="disulfide bond" description="Redox-active" evidence="9">
    <location>
        <begin position="28"/>
        <end position="31"/>
    </location>
</feature>
<evidence type="ECO:0000256" key="5">
    <source>
        <dbReference type="ARBA" id="ARBA00023284"/>
    </source>
</evidence>
<evidence type="ECO:0000256" key="6">
    <source>
        <dbReference type="NCBIfam" id="TIGR01068"/>
    </source>
</evidence>
<sequence>MDTQPKKSFKEIISGDQLVLVDFFAEWCGPCKTMAPILKEVKSMMGDAVTILKIDVDKNPAVAATYQIQSIPTMIAFRNGVVKWRQSGVLPAQALKAQLEKLS</sequence>
<keyword evidence="5 9" id="KW-0676">Redox-active center</keyword>
<evidence type="ECO:0000313" key="12">
    <source>
        <dbReference type="Proteomes" id="UP000220133"/>
    </source>
</evidence>
<feature type="domain" description="Thioredoxin" evidence="10">
    <location>
        <begin position="1"/>
        <end position="103"/>
    </location>
</feature>
<dbReference type="PROSITE" id="PS00194">
    <property type="entry name" value="THIOREDOXIN_1"/>
    <property type="match status" value="1"/>
</dbReference>
<feature type="site" description="Contributes to redox potential value" evidence="8">
    <location>
        <position position="30"/>
    </location>
</feature>
<dbReference type="NCBIfam" id="TIGR01068">
    <property type="entry name" value="thioredoxin"/>
    <property type="match status" value="1"/>
</dbReference>
<protein>
    <recommendedName>
        <fullName evidence="6 7">Thioredoxin</fullName>
    </recommendedName>
</protein>
<dbReference type="OrthoDB" id="9790390at2"/>
<dbReference type="GO" id="GO:0045454">
    <property type="term" value="P:cell redox homeostasis"/>
    <property type="evidence" value="ECO:0007669"/>
    <property type="project" value="TreeGrafter"/>
</dbReference>
<accession>A0A291QV38</accession>
<dbReference type="SUPFAM" id="SSF52833">
    <property type="entry name" value="Thioredoxin-like"/>
    <property type="match status" value="1"/>
</dbReference>
<dbReference type="PANTHER" id="PTHR45663">
    <property type="entry name" value="GEO12009P1"/>
    <property type="match status" value="1"/>
</dbReference>
<dbReference type="PRINTS" id="PR00421">
    <property type="entry name" value="THIOREDOXIN"/>
</dbReference>
<feature type="site" description="Contributes to redox potential value" evidence="8">
    <location>
        <position position="29"/>
    </location>
</feature>
<name>A0A291QV38_9BACT</name>
<dbReference type="EMBL" id="CP023777">
    <property type="protein sequence ID" value="ATL47733.1"/>
    <property type="molecule type" value="Genomic_DNA"/>
</dbReference>
<dbReference type="Proteomes" id="UP000220133">
    <property type="component" value="Chromosome"/>
</dbReference>
<dbReference type="KEGG" id="cbae:COR50_11470"/>
<keyword evidence="2" id="KW-0813">Transport</keyword>
<evidence type="ECO:0000256" key="3">
    <source>
        <dbReference type="ARBA" id="ARBA00022982"/>
    </source>
</evidence>
<evidence type="ECO:0000256" key="4">
    <source>
        <dbReference type="ARBA" id="ARBA00023157"/>
    </source>
</evidence>
<dbReference type="PROSITE" id="PS51352">
    <property type="entry name" value="THIOREDOXIN_2"/>
    <property type="match status" value="1"/>
</dbReference>
<evidence type="ECO:0000256" key="2">
    <source>
        <dbReference type="ARBA" id="ARBA00022448"/>
    </source>
</evidence>
<dbReference type="AlphaFoldDB" id="A0A291QV38"/>
<evidence type="ECO:0000256" key="8">
    <source>
        <dbReference type="PIRSR" id="PIRSR000077-1"/>
    </source>
</evidence>
<feature type="site" description="Deprotonates C-terminal active site Cys" evidence="8">
    <location>
        <position position="22"/>
    </location>
</feature>
<feature type="active site" description="Nucleophile" evidence="8">
    <location>
        <position position="31"/>
    </location>
</feature>
<reference evidence="11 12" key="1">
    <citation type="submission" date="2017-10" db="EMBL/GenBank/DDBJ databases">
        <title>Paenichitinophaga pekingensis gen. nov., sp. nov., isolated from activated sludge.</title>
        <authorList>
            <person name="Jin D."/>
            <person name="Kong X."/>
            <person name="Deng Y."/>
            <person name="Bai Z."/>
        </authorList>
    </citation>
    <scope>NUCLEOTIDE SEQUENCE [LARGE SCALE GENOMIC DNA]</scope>
    <source>
        <strain evidence="11 12">13</strain>
    </source>
</reference>
<dbReference type="GO" id="GO:0005829">
    <property type="term" value="C:cytosol"/>
    <property type="evidence" value="ECO:0007669"/>
    <property type="project" value="TreeGrafter"/>
</dbReference>
<keyword evidence="4 9" id="KW-1015">Disulfide bond</keyword>
<dbReference type="PANTHER" id="PTHR45663:SF11">
    <property type="entry name" value="GEO12009P1"/>
    <property type="match status" value="1"/>
</dbReference>
<proteinExistence type="inferred from homology"/>
<dbReference type="InterPro" id="IPR005746">
    <property type="entry name" value="Thioredoxin"/>
</dbReference>
<evidence type="ECO:0000256" key="9">
    <source>
        <dbReference type="PIRSR" id="PIRSR000077-4"/>
    </source>
</evidence>
<dbReference type="CDD" id="cd02947">
    <property type="entry name" value="TRX_family"/>
    <property type="match status" value="1"/>
</dbReference>
<comment type="similarity">
    <text evidence="1 7">Belongs to the thioredoxin family.</text>
</comment>
<dbReference type="PIRSF" id="PIRSF000077">
    <property type="entry name" value="Thioredoxin"/>
    <property type="match status" value="1"/>
</dbReference>
<dbReference type="RefSeq" id="WP_098194110.1">
    <property type="nucleotide sequence ID" value="NZ_CP023777.1"/>
</dbReference>